<dbReference type="CDD" id="cd00405">
    <property type="entry name" value="PRAI"/>
    <property type="match status" value="1"/>
</dbReference>
<comment type="pathway">
    <text evidence="2 9">Amino-acid biosynthesis; L-tryptophan biosynthesis; L-tryptophan from chorismate: step 3/5.</text>
</comment>
<accession>A0ABZ0I648</accession>
<dbReference type="Gene3D" id="3.20.20.70">
    <property type="entry name" value="Aldolase class I"/>
    <property type="match status" value="1"/>
</dbReference>
<name>A0ABZ0I648_9GAMM</name>
<dbReference type="InterPro" id="IPR044643">
    <property type="entry name" value="TrpF_fam"/>
</dbReference>
<dbReference type="InterPro" id="IPR013785">
    <property type="entry name" value="Aldolase_TIM"/>
</dbReference>
<dbReference type="Pfam" id="PF00697">
    <property type="entry name" value="PRAI"/>
    <property type="match status" value="1"/>
</dbReference>
<keyword evidence="12" id="KW-1185">Reference proteome</keyword>
<dbReference type="PANTHER" id="PTHR42894:SF1">
    <property type="entry name" value="N-(5'-PHOSPHORIBOSYL)ANTHRANILATE ISOMERASE"/>
    <property type="match status" value="1"/>
</dbReference>
<feature type="domain" description="N-(5'phosphoribosyl) anthranilate isomerase (PRAI)" evidence="10">
    <location>
        <begin position="4"/>
        <end position="198"/>
    </location>
</feature>
<evidence type="ECO:0000256" key="2">
    <source>
        <dbReference type="ARBA" id="ARBA00004664"/>
    </source>
</evidence>
<protein>
    <recommendedName>
        <fullName evidence="4 9">N-(5'-phosphoribosyl)anthranilate isomerase</fullName>
        <shortName evidence="9">PRAI</shortName>
        <ecNumber evidence="3 9">5.3.1.24</ecNumber>
    </recommendedName>
</protein>
<evidence type="ECO:0000256" key="6">
    <source>
        <dbReference type="ARBA" id="ARBA00022822"/>
    </source>
</evidence>
<dbReference type="NCBIfam" id="NF002298">
    <property type="entry name" value="PRK01222.1-4"/>
    <property type="match status" value="1"/>
</dbReference>
<dbReference type="Proteomes" id="UP001626537">
    <property type="component" value="Chromosome"/>
</dbReference>
<reference evidence="11 12" key="1">
    <citation type="submission" date="2023-10" db="EMBL/GenBank/DDBJ databases">
        <title>Two novel species belonging to the OM43/NOR5 clade.</title>
        <authorList>
            <person name="Park M."/>
        </authorList>
    </citation>
    <scope>NUCLEOTIDE SEQUENCE [LARGE SCALE GENOMIC DNA]</scope>
    <source>
        <strain evidence="11 12">IMCC43200</strain>
    </source>
</reference>
<keyword evidence="7 9" id="KW-0057">Aromatic amino acid biosynthesis</keyword>
<evidence type="ECO:0000313" key="11">
    <source>
        <dbReference type="EMBL" id="WOJ94304.1"/>
    </source>
</evidence>
<evidence type="ECO:0000259" key="10">
    <source>
        <dbReference type="Pfam" id="PF00697"/>
    </source>
</evidence>
<evidence type="ECO:0000256" key="9">
    <source>
        <dbReference type="HAMAP-Rule" id="MF_00135"/>
    </source>
</evidence>
<dbReference type="SUPFAM" id="SSF51366">
    <property type="entry name" value="Ribulose-phoshate binding barrel"/>
    <property type="match status" value="1"/>
</dbReference>
<evidence type="ECO:0000256" key="5">
    <source>
        <dbReference type="ARBA" id="ARBA00022605"/>
    </source>
</evidence>
<dbReference type="PANTHER" id="PTHR42894">
    <property type="entry name" value="N-(5'-PHOSPHORIBOSYL)ANTHRANILATE ISOMERASE"/>
    <property type="match status" value="1"/>
</dbReference>
<evidence type="ECO:0000313" key="12">
    <source>
        <dbReference type="Proteomes" id="UP001626537"/>
    </source>
</evidence>
<keyword evidence="5 9" id="KW-0028">Amino-acid biosynthesis</keyword>
<proteinExistence type="inferred from homology"/>
<dbReference type="InterPro" id="IPR001240">
    <property type="entry name" value="PRAI_dom"/>
</dbReference>
<evidence type="ECO:0000256" key="7">
    <source>
        <dbReference type="ARBA" id="ARBA00023141"/>
    </source>
</evidence>
<dbReference type="GO" id="GO:0004640">
    <property type="term" value="F:phosphoribosylanthranilate isomerase activity"/>
    <property type="evidence" value="ECO:0007669"/>
    <property type="project" value="UniProtKB-EC"/>
</dbReference>
<keyword evidence="8 9" id="KW-0413">Isomerase</keyword>
<evidence type="ECO:0000256" key="1">
    <source>
        <dbReference type="ARBA" id="ARBA00001164"/>
    </source>
</evidence>
<gene>
    <name evidence="9" type="primary">trpF</name>
    <name evidence="11" type="ORF">R0135_03870</name>
</gene>
<comment type="similarity">
    <text evidence="9">Belongs to the TrpF family.</text>
</comment>
<sequence length="213" mass="23069">MTRVKICGVRSATVAQQACEVGADAIGLVFYPPSSRAVTVVQAAEVINVTQALVTTVGLFVDPKVDEVARVLDRCALDCLQFHGSESAAFCEQFGRPYIKAISMRPQVDIQALIDEHRGARAVLFDAWRPDAPGGTGDTFAWERIPEMHRPWILAGGLTADNVAAAIVQVRPQAVDVSGGVENASGEKDPKRMRQFMNAVRQADERKHEDAAV</sequence>
<dbReference type="EC" id="5.3.1.24" evidence="3 9"/>
<evidence type="ECO:0000256" key="3">
    <source>
        <dbReference type="ARBA" id="ARBA00012572"/>
    </source>
</evidence>
<keyword evidence="6 9" id="KW-0822">Tryptophan biosynthesis</keyword>
<dbReference type="HAMAP" id="MF_00135">
    <property type="entry name" value="PRAI"/>
    <property type="match status" value="1"/>
</dbReference>
<comment type="catalytic activity">
    <reaction evidence="1 9">
        <text>N-(5-phospho-beta-D-ribosyl)anthranilate = 1-(2-carboxyphenylamino)-1-deoxy-D-ribulose 5-phosphate</text>
        <dbReference type="Rhea" id="RHEA:21540"/>
        <dbReference type="ChEBI" id="CHEBI:18277"/>
        <dbReference type="ChEBI" id="CHEBI:58613"/>
        <dbReference type="EC" id="5.3.1.24"/>
    </reaction>
</comment>
<dbReference type="RefSeq" id="WP_407348940.1">
    <property type="nucleotide sequence ID" value="NZ_CP136864.1"/>
</dbReference>
<evidence type="ECO:0000256" key="4">
    <source>
        <dbReference type="ARBA" id="ARBA00022272"/>
    </source>
</evidence>
<dbReference type="InterPro" id="IPR011060">
    <property type="entry name" value="RibuloseP-bd_barrel"/>
</dbReference>
<dbReference type="EMBL" id="CP136864">
    <property type="protein sequence ID" value="WOJ94304.1"/>
    <property type="molecule type" value="Genomic_DNA"/>
</dbReference>
<organism evidence="11 12">
    <name type="scientific">Congregibacter variabilis</name>
    <dbReference type="NCBI Taxonomy" id="3081200"/>
    <lineage>
        <taxon>Bacteria</taxon>
        <taxon>Pseudomonadati</taxon>
        <taxon>Pseudomonadota</taxon>
        <taxon>Gammaproteobacteria</taxon>
        <taxon>Cellvibrionales</taxon>
        <taxon>Halieaceae</taxon>
        <taxon>Congregibacter</taxon>
    </lineage>
</organism>
<evidence type="ECO:0000256" key="8">
    <source>
        <dbReference type="ARBA" id="ARBA00023235"/>
    </source>
</evidence>